<evidence type="ECO:0000313" key="2">
    <source>
        <dbReference type="Proteomes" id="UP000192758"/>
    </source>
</evidence>
<accession>A0A1W0E994</accession>
<sequence>MNVKQNDPLHELEKIEDIISDVLNQNSKQTNITNEKCTDLNEFIEREVETSSAQIIDETEKHILKTTEETITNKTENIFKPSLGDQDEKINEPEKILRPFFINKFPGEMHLVVENLNKVFPSRINDSFIRLRIEYFGTSMESTEFAVAKNMNPSFYIKVPLEEVNKNFKILIFVIESKNNKKIACATIEFDKQMINSMHNRLVEIKKKFTKVQSFFNFFASDLPAASTCSVYAAYLSKDELPTINAPSPYSLLTLSKWLVARKYAYDLLFSGFLNIKGDLCDSTKFLWKLRYVKWFGYTLYVFNDKTKKVVSSINITDAIINITNLHKGLVVFDMKTHVLELHTDSKENIKKLRIVLNVLFPSSSVTVKTNKY</sequence>
<dbReference type="AlphaFoldDB" id="A0A1W0E994"/>
<organism evidence="1 2">
    <name type="scientific">Ecytonucleospora hepatopenaei</name>
    <dbReference type="NCBI Taxonomy" id="646526"/>
    <lineage>
        <taxon>Eukaryota</taxon>
        <taxon>Fungi</taxon>
        <taxon>Fungi incertae sedis</taxon>
        <taxon>Microsporidia</taxon>
        <taxon>Enterocytozoonidae</taxon>
        <taxon>Ecytonucleospora</taxon>
    </lineage>
</organism>
<evidence type="ECO:0000313" key="1">
    <source>
        <dbReference type="EMBL" id="OQS55827.1"/>
    </source>
</evidence>
<comment type="caution">
    <text evidence="1">The sequence shown here is derived from an EMBL/GenBank/DDBJ whole genome shotgun (WGS) entry which is preliminary data.</text>
</comment>
<name>A0A1W0E994_9MICR</name>
<dbReference type="OrthoDB" id="2191243at2759"/>
<reference evidence="1 2" key="1">
    <citation type="journal article" date="2017" name="Environ. Microbiol.">
        <title>Decay of the glycolytic pathway and adaptation to intranuclear parasitism within Enterocytozoonidae microsporidia.</title>
        <authorList>
            <person name="Wiredu Boakye D."/>
            <person name="Jaroenlak P."/>
            <person name="Prachumwat A."/>
            <person name="Williams T.A."/>
            <person name="Bateman K.S."/>
            <person name="Itsathitphaisarn O."/>
            <person name="Sritunyalucksana K."/>
            <person name="Paszkiewicz K.H."/>
            <person name="Moore K.A."/>
            <person name="Stentiford G.D."/>
            <person name="Williams B.A."/>
        </authorList>
    </citation>
    <scope>NUCLEOTIDE SEQUENCE [LARGE SCALE GENOMIC DNA]</scope>
    <source>
        <strain evidence="1 2">TH1</strain>
    </source>
</reference>
<gene>
    <name evidence="1" type="ORF">EHP00_369</name>
</gene>
<protein>
    <submittedName>
        <fullName evidence="1">Uncharacterized protein</fullName>
    </submittedName>
</protein>
<dbReference type="EMBL" id="MNPJ01000001">
    <property type="protein sequence ID" value="OQS55827.1"/>
    <property type="molecule type" value="Genomic_DNA"/>
</dbReference>
<proteinExistence type="predicted"/>
<dbReference type="SUPFAM" id="SSF50729">
    <property type="entry name" value="PH domain-like"/>
    <property type="match status" value="1"/>
</dbReference>
<dbReference type="Proteomes" id="UP000192758">
    <property type="component" value="Unassembled WGS sequence"/>
</dbReference>
<dbReference type="VEuPathDB" id="MicrosporidiaDB:EHP00_369"/>
<keyword evidence="2" id="KW-1185">Reference proteome</keyword>